<dbReference type="AlphaFoldDB" id="A0A1N7GFX7"/>
<dbReference type="OrthoDB" id="8478628at2"/>
<accession>A0A1N7GFX7</accession>
<organism evidence="2 3">
    <name type="scientific">Roseovarius nanhaiticus</name>
    <dbReference type="NCBI Taxonomy" id="573024"/>
    <lineage>
        <taxon>Bacteria</taxon>
        <taxon>Pseudomonadati</taxon>
        <taxon>Pseudomonadota</taxon>
        <taxon>Alphaproteobacteria</taxon>
        <taxon>Rhodobacterales</taxon>
        <taxon>Roseobacteraceae</taxon>
        <taxon>Roseovarius</taxon>
    </lineage>
</organism>
<proteinExistence type="predicted"/>
<dbReference type="EMBL" id="FTNV01000001">
    <property type="protein sequence ID" value="SIS11517.1"/>
    <property type="molecule type" value="Genomic_DNA"/>
</dbReference>
<dbReference type="Proteomes" id="UP000186019">
    <property type="component" value="Unassembled WGS sequence"/>
</dbReference>
<dbReference type="RefSeq" id="WP_083687041.1">
    <property type="nucleotide sequence ID" value="NZ_FOAC01000001.1"/>
</dbReference>
<reference evidence="3" key="1">
    <citation type="submission" date="2017-01" db="EMBL/GenBank/DDBJ databases">
        <authorList>
            <person name="Varghese N."/>
            <person name="Submissions S."/>
        </authorList>
    </citation>
    <scope>NUCLEOTIDE SEQUENCE [LARGE SCALE GENOMIC DNA]</scope>
    <source>
        <strain evidence="3">DSM 29590</strain>
    </source>
</reference>
<protein>
    <submittedName>
        <fullName evidence="2">PAS domain-containing protein</fullName>
    </submittedName>
</protein>
<evidence type="ECO:0000313" key="3">
    <source>
        <dbReference type="Proteomes" id="UP000186019"/>
    </source>
</evidence>
<dbReference type="STRING" id="573024.SAMN05216208_0099"/>
<evidence type="ECO:0000313" key="2">
    <source>
        <dbReference type="EMBL" id="SIS11517.1"/>
    </source>
</evidence>
<dbReference type="Pfam" id="PF07310">
    <property type="entry name" value="PAS_5"/>
    <property type="match status" value="1"/>
</dbReference>
<sequence length="221" mass="23636">MTKDPGEIIAGDAARPSPFAPQLEAFEAYWKEKRHGALVPRRSDIDPRGIEPLLSHAFVTERIAPGLARLRIAGGHLTDLMGMEVRGMPISAFLEPGARDALAHHLVCLFDQPATLRLTLTSAARPGAPALSGTMIMLPLRSDLGDISRALGCLVTNGTIGRGPRRFEISHAEVTPLEGEGLPDAAPRLVSDSGPEDVPAQHVEPAARSASERPYLRLIKG</sequence>
<keyword evidence="3" id="KW-1185">Reference proteome</keyword>
<feature type="region of interest" description="Disordered" evidence="1">
    <location>
        <begin position="177"/>
        <end position="214"/>
    </location>
</feature>
<gene>
    <name evidence="2" type="ORF">SAMN05421666_2036</name>
</gene>
<name>A0A1N7GFX7_9RHOB</name>
<evidence type="ECO:0000256" key="1">
    <source>
        <dbReference type="SAM" id="MobiDB-lite"/>
    </source>
</evidence>
<dbReference type="InterPro" id="IPR009922">
    <property type="entry name" value="DUF1457"/>
</dbReference>